<reference evidence="3" key="1">
    <citation type="journal article" date="2013" name="Nature">
        <title>Draft genome of the wheat A-genome progenitor Triticum urartu.</title>
        <authorList>
            <person name="Ling H.Q."/>
            <person name="Zhao S."/>
            <person name="Liu D."/>
            <person name="Wang J."/>
            <person name="Sun H."/>
            <person name="Zhang C."/>
            <person name="Fan H."/>
            <person name="Li D."/>
            <person name="Dong L."/>
            <person name="Tao Y."/>
            <person name="Gao C."/>
            <person name="Wu H."/>
            <person name="Li Y."/>
            <person name="Cui Y."/>
            <person name="Guo X."/>
            <person name="Zheng S."/>
            <person name="Wang B."/>
            <person name="Yu K."/>
            <person name="Liang Q."/>
            <person name="Yang W."/>
            <person name="Lou X."/>
            <person name="Chen J."/>
            <person name="Feng M."/>
            <person name="Jian J."/>
            <person name="Zhang X."/>
            <person name="Luo G."/>
            <person name="Jiang Y."/>
            <person name="Liu J."/>
            <person name="Wang Z."/>
            <person name="Sha Y."/>
            <person name="Zhang B."/>
            <person name="Wu H."/>
            <person name="Tang D."/>
            <person name="Shen Q."/>
            <person name="Xue P."/>
            <person name="Zou S."/>
            <person name="Wang X."/>
            <person name="Liu X."/>
            <person name="Wang F."/>
            <person name="Yang Y."/>
            <person name="An X."/>
            <person name="Dong Z."/>
            <person name="Zhang K."/>
            <person name="Zhang X."/>
            <person name="Luo M.C."/>
            <person name="Dvorak J."/>
            <person name="Tong Y."/>
            <person name="Wang J."/>
            <person name="Yang H."/>
            <person name="Li Z."/>
            <person name="Wang D."/>
            <person name="Zhang A."/>
            <person name="Wang J."/>
        </authorList>
    </citation>
    <scope>NUCLEOTIDE SEQUENCE</scope>
    <source>
        <strain evidence="3">cv. G1812</strain>
    </source>
</reference>
<name>A0A8R7U4Y0_TRIUA</name>
<reference evidence="2" key="3">
    <citation type="submission" date="2022-06" db="UniProtKB">
        <authorList>
            <consortium name="EnsemblPlants"/>
        </authorList>
    </citation>
    <scope>IDENTIFICATION</scope>
</reference>
<evidence type="ECO:0000313" key="2">
    <source>
        <dbReference type="EnsemblPlants" id="TuG1812G0400001264.01.T01.cds313484"/>
    </source>
</evidence>
<feature type="compositionally biased region" description="Gly residues" evidence="1">
    <location>
        <begin position="173"/>
        <end position="188"/>
    </location>
</feature>
<evidence type="ECO:0000313" key="3">
    <source>
        <dbReference type="Proteomes" id="UP000015106"/>
    </source>
</evidence>
<organism evidence="2 3">
    <name type="scientific">Triticum urartu</name>
    <name type="common">Red wild einkorn</name>
    <name type="synonym">Crithodium urartu</name>
    <dbReference type="NCBI Taxonomy" id="4572"/>
    <lineage>
        <taxon>Eukaryota</taxon>
        <taxon>Viridiplantae</taxon>
        <taxon>Streptophyta</taxon>
        <taxon>Embryophyta</taxon>
        <taxon>Tracheophyta</taxon>
        <taxon>Spermatophyta</taxon>
        <taxon>Magnoliopsida</taxon>
        <taxon>Liliopsida</taxon>
        <taxon>Poales</taxon>
        <taxon>Poaceae</taxon>
        <taxon>BOP clade</taxon>
        <taxon>Pooideae</taxon>
        <taxon>Triticodae</taxon>
        <taxon>Triticeae</taxon>
        <taxon>Triticinae</taxon>
        <taxon>Triticum</taxon>
    </lineage>
</organism>
<sequence>MCSYARTTHTNSAMSSQRGNNANLLQLHAGYITACPTWIHHVAGLETQVLCWMTLIDTNQPTAAAKQNSDERWMPALTACEGGDELLVQRWLGEVDVGGFPAEIGREGVAAVDPGGGCPPPPPPSIRRSPPPLWIQGEGGTVVVDPGAGRPPPWWIQGEGGRRGGCGRHGRGGGEVGADGDGTSGSGS</sequence>
<dbReference type="Gramene" id="TuG1812G0400001264.01.T01">
    <property type="protein sequence ID" value="TuG1812G0400001264.01.T01.cds313484"/>
    <property type="gene ID" value="TuG1812G0400001264.01"/>
</dbReference>
<proteinExistence type="predicted"/>
<keyword evidence="3" id="KW-1185">Reference proteome</keyword>
<protein>
    <submittedName>
        <fullName evidence="2">Uncharacterized protein</fullName>
    </submittedName>
</protein>
<accession>A0A8R7U4Y0</accession>
<reference evidence="2" key="2">
    <citation type="submission" date="2018-03" db="EMBL/GenBank/DDBJ databases">
        <title>The Triticum urartu genome reveals the dynamic nature of wheat genome evolution.</title>
        <authorList>
            <person name="Ling H."/>
            <person name="Ma B."/>
            <person name="Shi X."/>
            <person name="Liu H."/>
            <person name="Dong L."/>
            <person name="Sun H."/>
            <person name="Cao Y."/>
            <person name="Gao Q."/>
            <person name="Zheng S."/>
            <person name="Li Y."/>
            <person name="Yu Y."/>
            <person name="Du H."/>
            <person name="Qi M."/>
            <person name="Li Y."/>
            <person name="Yu H."/>
            <person name="Cui Y."/>
            <person name="Wang N."/>
            <person name="Chen C."/>
            <person name="Wu H."/>
            <person name="Zhao Y."/>
            <person name="Zhang J."/>
            <person name="Li Y."/>
            <person name="Zhou W."/>
            <person name="Zhang B."/>
            <person name="Hu W."/>
            <person name="Eijk M."/>
            <person name="Tang J."/>
            <person name="Witsenboer H."/>
            <person name="Zhao S."/>
            <person name="Li Z."/>
            <person name="Zhang A."/>
            <person name="Wang D."/>
            <person name="Liang C."/>
        </authorList>
    </citation>
    <scope>NUCLEOTIDE SEQUENCE [LARGE SCALE GENOMIC DNA]</scope>
    <source>
        <strain evidence="2">cv. G1812</strain>
    </source>
</reference>
<dbReference type="EnsemblPlants" id="TuG1812G0400001264.01.T01">
    <property type="protein sequence ID" value="TuG1812G0400001264.01.T01.cds313484"/>
    <property type="gene ID" value="TuG1812G0400001264.01"/>
</dbReference>
<dbReference type="AlphaFoldDB" id="A0A8R7U4Y0"/>
<feature type="region of interest" description="Disordered" evidence="1">
    <location>
        <begin position="144"/>
        <end position="188"/>
    </location>
</feature>
<dbReference type="Proteomes" id="UP000015106">
    <property type="component" value="Chromosome 4"/>
</dbReference>
<evidence type="ECO:0000256" key="1">
    <source>
        <dbReference type="SAM" id="MobiDB-lite"/>
    </source>
</evidence>